<dbReference type="EMBL" id="JBEZFP010000135">
    <property type="protein sequence ID" value="MEU8138699.1"/>
    <property type="molecule type" value="Genomic_DNA"/>
</dbReference>
<comment type="caution">
    <text evidence="2">The sequence shown here is derived from an EMBL/GenBank/DDBJ whole genome shotgun (WGS) entry which is preliminary data.</text>
</comment>
<dbReference type="RefSeq" id="WP_358362338.1">
    <property type="nucleotide sequence ID" value="NZ_JBEZFP010000135.1"/>
</dbReference>
<name>A0ABV3DU75_9ACTN</name>
<keyword evidence="1" id="KW-0812">Transmembrane</keyword>
<dbReference type="Proteomes" id="UP001551482">
    <property type="component" value="Unassembled WGS sequence"/>
</dbReference>
<feature type="transmembrane region" description="Helical" evidence="1">
    <location>
        <begin position="6"/>
        <end position="25"/>
    </location>
</feature>
<reference evidence="2 3" key="1">
    <citation type="submission" date="2024-06" db="EMBL/GenBank/DDBJ databases">
        <title>The Natural Products Discovery Center: Release of the First 8490 Sequenced Strains for Exploring Actinobacteria Biosynthetic Diversity.</title>
        <authorList>
            <person name="Kalkreuter E."/>
            <person name="Kautsar S.A."/>
            <person name="Yang D."/>
            <person name="Bader C.D."/>
            <person name="Teijaro C.N."/>
            <person name="Fluegel L."/>
            <person name="Davis C.M."/>
            <person name="Simpson J.R."/>
            <person name="Lauterbach L."/>
            <person name="Steele A.D."/>
            <person name="Gui C."/>
            <person name="Meng S."/>
            <person name="Li G."/>
            <person name="Viehrig K."/>
            <person name="Ye F."/>
            <person name="Su P."/>
            <person name="Kiefer A.F."/>
            <person name="Nichols A."/>
            <person name="Cepeda A.J."/>
            <person name="Yan W."/>
            <person name="Fan B."/>
            <person name="Jiang Y."/>
            <person name="Adhikari A."/>
            <person name="Zheng C.-J."/>
            <person name="Schuster L."/>
            <person name="Cowan T.M."/>
            <person name="Smanski M.J."/>
            <person name="Chevrette M.G."/>
            <person name="De Carvalho L.P.S."/>
            <person name="Shen B."/>
        </authorList>
    </citation>
    <scope>NUCLEOTIDE SEQUENCE [LARGE SCALE GENOMIC DNA]</scope>
    <source>
        <strain evidence="2 3">NPDC048946</strain>
    </source>
</reference>
<keyword evidence="1" id="KW-0472">Membrane</keyword>
<sequence>MRSVRWVITGLGVGVVGGFVGGFLTSSRPETRDQRAWLPDGPAVPVRELPAEDRVLPGNPQLVLVGEPAPEFGDEAMAHVSRET</sequence>
<organism evidence="2 3">
    <name type="scientific">Streptodolium elevatio</name>
    <dbReference type="NCBI Taxonomy" id="3157996"/>
    <lineage>
        <taxon>Bacteria</taxon>
        <taxon>Bacillati</taxon>
        <taxon>Actinomycetota</taxon>
        <taxon>Actinomycetes</taxon>
        <taxon>Kitasatosporales</taxon>
        <taxon>Streptomycetaceae</taxon>
        <taxon>Streptodolium</taxon>
    </lineage>
</organism>
<evidence type="ECO:0000313" key="2">
    <source>
        <dbReference type="EMBL" id="MEU8138699.1"/>
    </source>
</evidence>
<keyword evidence="3" id="KW-1185">Reference proteome</keyword>
<gene>
    <name evidence="2" type="ORF">AB0C36_35025</name>
</gene>
<accession>A0ABV3DU75</accession>
<proteinExistence type="predicted"/>
<evidence type="ECO:0000256" key="1">
    <source>
        <dbReference type="SAM" id="Phobius"/>
    </source>
</evidence>
<protein>
    <recommendedName>
        <fullName evidence="4">Alpha/beta hydrolase</fullName>
    </recommendedName>
</protein>
<evidence type="ECO:0000313" key="3">
    <source>
        <dbReference type="Proteomes" id="UP001551482"/>
    </source>
</evidence>
<evidence type="ECO:0008006" key="4">
    <source>
        <dbReference type="Google" id="ProtNLM"/>
    </source>
</evidence>
<keyword evidence="1" id="KW-1133">Transmembrane helix</keyword>